<sequence length="133" mass="15550">MYHPSFSNPKKTQDEAGRQWKNLSKEVMKTSRSDGYWPLSINSNLSNLVTWDRMLFFSSTFSEFLRNSNCKTDCDMVQRAKVTASQFETVNQMLASRSLMHELRMYLLTVPCFVSIGKLRYFNMILIHHLHGT</sequence>
<comment type="caution">
    <text evidence="1">The sequence shown here is derived from an EMBL/GenBank/DDBJ whole genome shotgun (WGS) entry which is preliminary data.</text>
</comment>
<dbReference type="EMBL" id="JADGMS010000014">
    <property type="protein sequence ID" value="KAF9668692.1"/>
    <property type="molecule type" value="Genomic_DNA"/>
</dbReference>
<accession>A0A835MJD4</accession>
<protein>
    <submittedName>
        <fullName evidence="1">Uncharacterized protein</fullName>
    </submittedName>
</protein>
<organism evidence="1 2">
    <name type="scientific">Salix dunnii</name>
    <dbReference type="NCBI Taxonomy" id="1413687"/>
    <lineage>
        <taxon>Eukaryota</taxon>
        <taxon>Viridiplantae</taxon>
        <taxon>Streptophyta</taxon>
        <taxon>Embryophyta</taxon>
        <taxon>Tracheophyta</taxon>
        <taxon>Spermatophyta</taxon>
        <taxon>Magnoliopsida</taxon>
        <taxon>eudicotyledons</taxon>
        <taxon>Gunneridae</taxon>
        <taxon>Pentapetalae</taxon>
        <taxon>rosids</taxon>
        <taxon>fabids</taxon>
        <taxon>Malpighiales</taxon>
        <taxon>Salicaceae</taxon>
        <taxon>Saliceae</taxon>
        <taxon>Salix</taxon>
    </lineage>
</organism>
<proteinExistence type="predicted"/>
<dbReference type="Proteomes" id="UP000657918">
    <property type="component" value="Unassembled WGS sequence"/>
</dbReference>
<keyword evidence="2" id="KW-1185">Reference proteome</keyword>
<gene>
    <name evidence="1" type="ORF">SADUNF_Sadunf14G0030000</name>
</gene>
<dbReference type="AlphaFoldDB" id="A0A835MJD4"/>
<evidence type="ECO:0000313" key="2">
    <source>
        <dbReference type="Proteomes" id="UP000657918"/>
    </source>
</evidence>
<reference evidence="1 2" key="1">
    <citation type="submission" date="2020-10" db="EMBL/GenBank/DDBJ databases">
        <title>Plant Genome Project.</title>
        <authorList>
            <person name="Zhang R.-G."/>
        </authorList>
    </citation>
    <scope>NUCLEOTIDE SEQUENCE [LARGE SCALE GENOMIC DNA]</scope>
    <source>
        <strain evidence="1">FAFU-HL-1</strain>
        <tissue evidence="1">Leaf</tissue>
    </source>
</reference>
<evidence type="ECO:0000313" key="1">
    <source>
        <dbReference type="EMBL" id="KAF9668692.1"/>
    </source>
</evidence>
<name>A0A835MJD4_9ROSI</name>